<name>A0A0E9WDV4_ANGAN</name>
<dbReference type="AlphaFoldDB" id="A0A0E9WDV4"/>
<protein>
    <submittedName>
        <fullName evidence="1">Uncharacterized protein</fullName>
    </submittedName>
</protein>
<dbReference type="EMBL" id="GBXM01020050">
    <property type="protein sequence ID" value="JAH88527.1"/>
    <property type="molecule type" value="Transcribed_RNA"/>
</dbReference>
<proteinExistence type="predicted"/>
<accession>A0A0E9WDV4</accession>
<reference evidence="1" key="1">
    <citation type="submission" date="2014-11" db="EMBL/GenBank/DDBJ databases">
        <authorList>
            <person name="Amaro Gonzalez C."/>
        </authorList>
    </citation>
    <scope>NUCLEOTIDE SEQUENCE</scope>
</reference>
<organism evidence="1">
    <name type="scientific">Anguilla anguilla</name>
    <name type="common">European freshwater eel</name>
    <name type="synonym">Muraena anguilla</name>
    <dbReference type="NCBI Taxonomy" id="7936"/>
    <lineage>
        <taxon>Eukaryota</taxon>
        <taxon>Metazoa</taxon>
        <taxon>Chordata</taxon>
        <taxon>Craniata</taxon>
        <taxon>Vertebrata</taxon>
        <taxon>Euteleostomi</taxon>
        <taxon>Actinopterygii</taxon>
        <taxon>Neopterygii</taxon>
        <taxon>Teleostei</taxon>
        <taxon>Anguilliformes</taxon>
        <taxon>Anguillidae</taxon>
        <taxon>Anguilla</taxon>
    </lineage>
</organism>
<sequence>MCGADWVACTCTVQIGQQVQIGQRQCLLCFPIALQVNSVFYGTVGNLKSR</sequence>
<evidence type="ECO:0000313" key="1">
    <source>
        <dbReference type="EMBL" id="JAH88527.1"/>
    </source>
</evidence>
<reference evidence="1" key="2">
    <citation type="journal article" date="2015" name="Fish Shellfish Immunol.">
        <title>Early steps in the European eel (Anguilla anguilla)-Vibrio vulnificus interaction in the gills: Role of the RtxA13 toxin.</title>
        <authorList>
            <person name="Callol A."/>
            <person name="Pajuelo D."/>
            <person name="Ebbesson L."/>
            <person name="Teles M."/>
            <person name="MacKenzie S."/>
            <person name="Amaro C."/>
        </authorList>
    </citation>
    <scope>NUCLEOTIDE SEQUENCE</scope>
</reference>